<sequence length="269" mass="29040">MSFSLGGLVSSVLGGFANSAFSSASSAKAMELQYEYQKKLAEQQNQYNVENYQHRHQWETDDLRAAGLNPILSANSGGSVAGAGLNSVGLAVGSAGDVSSAYQSYKKLTEVDRKQIELQQEANQIQRSSVDNQNTNRTREIDLQTSNSAVSNKIAQARLELETVLGKGKLENEKAVAAAQIENLRKQGDAAMVQALASSTNASTNQYNAHTAERRAISDIAVNAARVNQIESEIAANRWKLDKGMQDWSKIGHAGRSLWSVLSPVVIGR</sequence>
<name>A0A976N2P4_9VIRU</name>
<dbReference type="EMBL" id="OM869660">
    <property type="protein sequence ID" value="UPW41751.1"/>
    <property type="molecule type" value="Genomic_DNA"/>
</dbReference>
<proteinExistence type="predicted"/>
<accession>A0A976N2P4</accession>
<reference evidence="1" key="1">
    <citation type="submission" date="2022-02" db="EMBL/GenBank/DDBJ databases">
        <title>Towards deciphering the DNA virus diversity associated with rodent species in the families Cricetidae and Heteromyidae.</title>
        <authorList>
            <person name="Lund M."/>
            <person name="Larsen B.B."/>
            <person name="Gryseels S."/>
            <person name="Kraberger S."/>
            <person name="Rowsey D.M."/>
            <person name="Steger L."/>
            <person name="Yule K.M."/>
            <person name="Upham N.S."/>
            <person name="Worobey M."/>
            <person name="Van Doorslaer K."/>
            <person name="Varsani A."/>
        </authorList>
    </citation>
    <scope>NUCLEOTIDE SEQUENCE</scope>
    <source>
        <strain evidence="1">NeonRodF7_16</strain>
    </source>
</reference>
<protein>
    <submittedName>
        <fullName evidence="1">DNA pilot protein</fullName>
    </submittedName>
</protein>
<organism evidence="1">
    <name type="scientific">Peromfec virus RodF7_16</name>
    <dbReference type="NCBI Taxonomy" id="2929351"/>
    <lineage>
        <taxon>Viruses</taxon>
        <taxon>Monodnaviria</taxon>
        <taxon>Sangervirae</taxon>
        <taxon>Phixviricota</taxon>
        <taxon>Malgrandaviricetes</taxon>
        <taxon>Petitvirales</taxon>
        <taxon>Microviridae</taxon>
    </lineage>
</organism>
<evidence type="ECO:0000313" key="1">
    <source>
        <dbReference type="EMBL" id="UPW41751.1"/>
    </source>
</evidence>